<evidence type="ECO:0000256" key="6">
    <source>
        <dbReference type="ARBA" id="ARBA00022970"/>
    </source>
</evidence>
<evidence type="ECO:0000256" key="8">
    <source>
        <dbReference type="ARBA" id="ARBA00023136"/>
    </source>
</evidence>
<dbReference type="InterPro" id="IPR000515">
    <property type="entry name" value="MetI-like"/>
</dbReference>
<feature type="domain" description="ABC transmembrane type-1" evidence="10">
    <location>
        <begin position="21"/>
        <end position="218"/>
    </location>
</feature>
<dbReference type="PANTHER" id="PTHR30614">
    <property type="entry name" value="MEMBRANE COMPONENT OF AMINO ACID ABC TRANSPORTER"/>
    <property type="match status" value="1"/>
</dbReference>
<dbReference type="EMBL" id="VIWP01000016">
    <property type="protein sequence ID" value="TWF44075.1"/>
    <property type="molecule type" value="Genomic_DNA"/>
</dbReference>
<dbReference type="NCBIfam" id="TIGR01726">
    <property type="entry name" value="HEQRo_perm_3TM"/>
    <property type="match status" value="1"/>
</dbReference>
<evidence type="ECO:0000256" key="1">
    <source>
        <dbReference type="ARBA" id="ARBA00004429"/>
    </source>
</evidence>
<evidence type="ECO:0000313" key="12">
    <source>
        <dbReference type="Proteomes" id="UP000320653"/>
    </source>
</evidence>
<dbReference type="PROSITE" id="PS50928">
    <property type="entry name" value="ABC_TM1"/>
    <property type="match status" value="1"/>
</dbReference>
<evidence type="ECO:0000313" key="11">
    <source>
        <dbReference type="EMBL" id="TWF44075.1"/>
    </source>
</evidence>
<dbReference type="Gene3D" id="1.10.3720.10">
    <property type="entry name" value="MetI-like"/>
    <property type="match status" value="1"/>
</dbReference>
<dbReference type="CDD" id="cd06261">
    <property type="entry name" value="TM_PBP2"/>
    <property type="match status" value="1"/>
</dbReference>
<gene>
    <name evidence="11" type="ORF">FHW37_11679</name>
</gene>
<evidence type="ECO:0000256" key="7">
    <source>
        <dbReference type="ARBA" id="ARBA00022989"/>
    </source>
</evidence>
<dbReference type="GO" id="GO:0043190">
    <property type="term" value="C:ATP-binding cassette (ABC) transporter complex"/>
    <property type="evidence" value="ECO:0007669"/>
    <property type="project" value="InterPro"/>
</dbReference>
<feature type="transmembrane region" description="Helical" evidence="9">
    <location>
        <begin position="202"/>
        <end position="221"/>
    </location>
</feature>
<keyword evidence="8 9" id="KW-0472">Membrane</keyword>
<evidence type="ECO:0000259" key="10">
    <source>
        <dbReference type="PROSITE" id="PS50928"/>
    </source>
</evidence>
<sequence>MSLDFSWLSDSLYQRWLLTGIGTTLLMSLLGILLMMVFGIIGAIFLHFRTPVLGTITTILVELFRNTPPLVQLFFLYFMLSSLGLSLTDPATGRSIPLFSGFTCAVLSLGLYNGALAVEIIRSGLIAVPAQTVEGARSLGYTRFQTFRHVELPIGLRLSMPAMTNNVVSLIKTSSQAALVAVADIMYGATQIMVETFRNLEVMLLIWLLYVVIASLAVWILRRITILFRIPGYGVDRP</sequence>
<evidence type="ECO:0000256" key="9">
    <source>
        <dbReference type="RuleBase" id="RU363032"/>
    </source>
</evidence>
<dbReference type="Pfam" id="PF00528">
    <property type="entry name" value="BPD_transp_1"/>
    <property type="match status" value="1"/>
</dbReference>
<accession>A0A561Q180</accession>
<keyword evidence="3 9" id="KW-0813">Transport</keyword>
<evidence type="ECO:0000256" key="3">
    <source>
        <dbReference type="ARBA" id="ARBA00022448"/>
    </source>
</evidence>
<evidence type="ECO:0000256" key="5">
    <source>
        <dbReference type="ARBA" id="ARBA00022692"/>
    </source>
</evidence>
<feature type="transmembrane region" description="Helical" evidence="9">
    <location>
        <begin position="99"/>
        <end position="118"/>
    </location>
</feature>
<dbReference type="InterPro" id="IPR010065">
    <property type="entry name" value="AA_ABC_transptr_permease_3TM"/>
</dbReference>
<dbReference type="InterPro" id="IPR043429">
    <property type="entry name" value="ArtM/GltK/GlnP/TcyL/YhdX-like"/>
</dbReference>
<dbReference type="PANTHER" id="PTHR30614:SF37">
    <property type="entry name" value="AMINO-ACID ABC TRANSPORTER PERMEASE PROTEIN YHDX-RELATED"/>
    <property type="match status" value="1"/>
</dbReference>
<feature type="transmembrane region" description="Helical" evidence="9">
    <location>
        <begin position="167"/>
        <end position="190"/>
    </location>
</feature>
<dbReference type="OrthoDB" id="9808674at2"/>
<comment type="caution">
    <text evidence="11">The sequence shown here is derived from an EMBL/GenBank/DDBJ whole genome shotgun (WGS) entry which is preliminary data.</text>
</comment>
<evidence type="ECO:0000256" key="2">
    <source>
        <dbReference type="ARBA" id="ARBA00010072"/>
    </source>
</evidence>
<dbReference type="InterPro" id="IPR035906">
    <property type="entry name" value="MetI-like_sf"/>
</dbReference>
<name>A0A561Q180_9HYPH</name>
<dbReference type="RefSeq" id="WP_145643444.1">
    <property type="nucleotide sequence ID" value="NZ_VIWP01000016.1"/>
</dbReference>
<keyword evidence="5 9" id="KW-0812">Transmembrane</keyword>
<keyword evidence="4" id="KW-1003">Cell membrane</keyword>
<dbReference type="GO" id="GO:0006865">
    <property type="term" value="P:amino acid transport"/>
    <property type="evidence" value="ECO:0007669"/>
    <property type="project" value="UniProtKB-KW"/>
</dbReference>
<organism evidence="11 12">
    <name type="scientific">Neorhizobium alkalisoli</name>
    <dbReference type="NCBI Taxonomy" id="528178"/>
    <lineage>
        <taxon>Bacteria</taxon>
        <taxon>Pseudomonadati</taxon>
        <taxon>Pseudomonadota</taxon>
        <taxon>Alphaproteobacteria</taxon>
        <taxon>Hyphomicrobiales</taxon>
        <taxon>Rhizobiaceae</taxon>
        <taxon>Rhizobium/Agrobacterium group</taxon>
        <taxon>Neorhizobium</taxon>
    </lineage>
</organism>
<dbReference type="GO" id="GO:0022857">
    <property type="term" value="F:transmembrane transporter activity"/>
    <property type="evidence" value="ECO:0007669"/>
    <property type="project" value="InterPro"/>
</dbReference>
<keyword evidence="7 9" id="KW-1133">Transmembrane helix</keyword>
<dbReference type="AlphaFoldDB" id="A0A561Q180"/>
<feature type="transmembrane region" description="Helical" evidence="9">
    <location>
        <begin position="20"/>
        <end position="48"/>
    </location>
</feature>
<keyword evidence="12" id="KW-1185">Reference proteome</keyword>
<dbReference type="Proteomes" id="UP000320653">
    <property type="component" value="Unassembled WGS sequence"/>
</dbReference>
<reference evidence="11 12" key="1">
    <citation type="submission" date="2019-06" db="EMBL/GenBank/DDBJ databases">
        <title>Sorghum-associated microbial communities from plants grown in Nebraska, USA.</title>
        <authorList>
            <person name="Schachtman D."/>
        </authorList>
    </citation>
    <scope>NUCLEOTIDE SEQUENCE [LARGE SCALE GENOMIC DNA]</scope>
    <source>
        <strain evidence="11 12">1225</strain>
    </source>
</reference>
<feature type="transmembrane region" description="Helical" evidence="9">
    <location>
        <begin position="69"/>
        <end position="87"/>
    </location>
</feature>
<comment type="similarity">
    <text evidence="2">Belongs to the binding-protein-dependent transport system permease family. HisMQ subfamily.</text>
</comment>
<comment type="subcellular location">
    <subcellularLocation>
        <location evidence="1">Cell inner membrane</location>
        <topology evidence="1">Multi-pass membrane protein</topology>
    </subcellularLocation>
    <subcellularLocation>
        <location evidence="9">Cell membrane</location>
        <topology evidence="9">Multi-pass membrane protein</topology>
    </subcellularLocation>
</comment>
<keyword evidence="6" id="KW-0029">Amino-acid transport</keyword>
<protein>
    <submittedName>
        <fullName evidence="11">Amino acid ABC transporter membrane protein 1 (PAAT family)</fullName>
    </submittedName>
</protein>
<proteinExistence type="inferred from homology"/>
<evidence type="ECO:0000256" key="4">
    <source>
        <dbReference type="ARBA" id="ARBA00022475"/>
    </source>
</evidence>
<dbReference type="SUPFAM" id="SSF161098">
    <property type="entry name" value="MetI-like"/>
    <property type="match status" value="1"/>
</dbReference>